<evidence type="ECO:0000313" key="3">
    <source>
        <dbReference type="Proteomes" id="UP000218811"/>
    </source>
</evidence>
<organism evidence="2 3">
    <name type="scientific">Wolfiporia cocos (strain MD-104)</name>
    <name type="common">Brown rot fungus</name>
    <dbReference type="NCBI Taxonomy" id="742152"/>
    <lineage>
        <taxon>Eukaryota</taxon>
        <taxon>Fungi</taxon>
        <taxon>Dikarya</taxon>
        <taxon>Basidiomycota</taxon>
        <taxon>Agaricomycotina</taxon>
        <taxon>Agaricomycetes</taxon>
        <taxon>Polyporales</taxon>
        <taxon>Phaeolaceae</taxon>
        <taxon>Wolfiporia</taxon>
    </lineage>
</organism>
<name>A0A2H3J688_WOLCO</name>
<dbReference type="AlphaFoldDB" id="A0A2H3J688"/>
<feature type="compositionally biased region" description="Polar residues" evidence="1">
    <location>
        <begin position="51"/>
        <end position="66"/>
    </location>
</feature>
<dbReference type="OMA" id="HKQTRFA"/>
<sequence length="300" mass="33880">MGRQQSHPVQKLSPHRTRPQKVSSARYAKASERSPLAALHPMARGARGRIQNMNTSRYLQSRSQLSAIREEPVEEEDEELGCKYTHDLYRALDALERDDARGTHIRAREDDEGLMDWDDENTLVAMLQDSAAEEDEEDLSALADKLKAPMSAQGAALKKYMAEIIVPTLTRIKEVHAVLEDKVDLAFGTGILTFNEVCKRVEASALRDEDDIKAAYTLTQDNMQRILGQLQDAYARRDDLWKTLQNDVDERAERAKVTLETLPADLERAIVHLEKKAKELDKDSSAASKQKMLKGILEKL</sequence>
<dbReference type="OrthoDB" id="2678231at2759"/>
<dbReference type="Proteomes" id="UP000218811">
    <property type="component" value="Unassembled WGS sequence"/>
</dbReference>
<evidence type="ECO:0000313" key="2">
    <source>
        <dbReference type="EMBL" id="PCH37760.1"/>
    </source>
</evidence>
<keyword evidence="3" id="KW-1185">Reference proteome</keyword>
<dbReference type="EMBL" id="KB467942">
    <property type="protein sequence ID" value="PCH37760.1"/>
    <property type="molecule type" value="Genomic_DNA"/>
</dbReference>
<gene>
    <name evidence="2" type="ORF">WOLCODRAFT_135836</name>
</gene>
<evidence type="ECO:0000256" key="1">
    <source>
        <dbReference type="SAM" id="MobiDB-lite"/>
    </source>
</evidence>
<feature type="region of interest" description="Disordered" evidence="1">
    <location>
        <begin position="1"/>
        <end position="79"/>
    </location>
</feature>
<proteinExistence type="predicted"/>
<reference evidence="2 3" key="1">
    <citation type="journal article" date="2012" name="Science">
        <title>The Paleozoic origin of enzymatic lignin decomposition reconstructed from 31 fungal genomes.</title>
        <authorList>
            <person name="Floudas D."/>
            <person name="Binder M."/>
            <person name="Riley R."/>
            <person name="Barry K."/>
            <person name="Blanchette R.A."/>
            <person name="Henrissat B."/>
            <person name="Martinez A.T."/>
            <person name="Otillar R."/>
            <person name="Spatafora J.W."/>
            <person name="Yadav J.S."/>
            <person name="Aerts A."/>
            <person name="Benoit I."/>
            <person name="Boyd A."/>
            <person name="Carlson A."/>
            <person name="Copeland A."/>
            <person name="Coutinho P.M."/>
            <person name="de Vries R.P."/>
            <person name="Ferreira P."/>
            <person name="Findley K."/>
            <person name="Foster B."/>
            <person name="Gaskell J."/>
            <person name="Glotzer D."/>
            <person name="Gorecki P."/>
            <person name="Heitman J."/>
            <person name="Hesse C."/>
            <person name="Hori C."/>
            <person name="Igarashi K."/>
            <person name="Jurgens J.A."/>
            <person name="Kallen N."/>
            <person name="Kersten P."/>
            <person name="Kohler A."/>
            <person name="Kuees U."/>
            <person name="Kumar T.K.A."/>
            <person name="Kuo A."/>
            <person name="LaButti K."/>
            <person name="Larrondo L.F."/>
            <person name="Lindquist E."/>
            <person name="Ling A."/>
            <person name="Lombard V."/>
            <person name="Lucas S."/>
            <person name="Lundell T."/>
            <person name="Martin R."/>
            <person name="McLaughlin D.J."/>
            <person name="Morgenstern I."/>
            <person name="Morin E."/>
            <person name="Murat C."/>
            <person name="Nagy L.G."/>
            <person name="Nolan M."/>
            <person name="Ohm R.A."/>
            <person name="Patyshakuliyeva A."/>
            <person name="Rokas A."/>
            <person name="Ruiz-Duenas F.J."/>
            <person name="Sabat G."/>
            <person name="Salamov A."/>
            <person name="Samejima M."/>
            <person name="Schmutz J."/>
            <person name="Slot J.C."/>
            <person name="St John F."/>
            <person name="Stenlid J."/>
            <person name="Sun H."/>
            <person name="Sun S."/>
            <person name="Syed K."/>
            <person name="Tsang A."/>
            <person name="Wiebenga A."/>
            <person name="Young D."/>
            <person name="Pisabarro A."/>
            <person name="Eastwood D.C."/>
            <person name="Martin F."/>
            <person name="Cullen D."/>
            <person name="Grigoriev I.V."/>
            <person name="Hibbett D.S."/>
        </authorList>
    </citation>
    <scope>NUCLEOTIDE SEQUENCE [LARGE SCALE GENOMIC DNA]</scope>
    <source>
        <strain evidence="2 3">MD-104</strain>
    </source>
</reference>
<accession>A0A2H3J688</accession>
<protein>
    <submittedName>
        <fullName evidence="2">Uncharacterized protein</fullName>
    </submittedName>
</protein>